<gene>
    <name evidence="1" type="ORF">CDAR_451271</name>
</gene>
<dbReference type="Proteomes" id="UP001054837">
    <property type="component" value="Unassembled WGS sequence"/>
</dbReference>
<keyword evidence="2" id="KW-1185">Reference proteome</keyword>
<evidence type="ECO:0000313" key="1">
    <source>
        <dbReference type="EMBL" id="GIY44219.1"/>
    </source>
</evidence>
<sequence length="59" mass="6335">MGILKAANCSLKSIKESTQSVLVLETRIARYFPSGKSIPPLEFLTISPNNSAGALRADE</sequence>
<accession>A0AAV4TEY0</accession>
<name>A0AAV4TEY0_9ARAC</name>
<organism evidence="1 2">
    <name type="scientific">Caerostris darwini</name>
    <dbReference type="NCBI Taxonomy" id="1538125"/>
    <lineage>
        <taxon>Eukaryota</taxon>
        <taxon>Metazoa</taxon>
        <taxon>Ecdysozoa</taxon>
        <taxon>Arthropoda</taxon>
        <taxon>Chelicerata</taxon>
        <taxon>Arachnida</taxon>
        <taxon>Araneae</taxon>
        <taxon>Araneomorphae</taxon>
        <taxon>Entelegynae</taxon>
        <taxon>Araneoidea</taxon>
        <taxon>Araneidae</taxon>
        <taxon>Caerostris</taxon>
    </lineage>
</organism>
<reference evidence="1 2" key="1">
    <citation type="submission" date="2021-06" db="EMBL/GenBank/DDBJ databases">
        <title>Caerostris darwini draft genome.</title>
        <authorList>
            <person name="Kono N."/>
            <person name="Arakawa K."/>
        </authorList>
    </citation>
    <scope>NUCLEOTIDE SEQUENCE [LARGE SCALE GENOMIC DNA]</scope>
</reference>
<proteinExistence type="predicted"/>
<comment type="caution">
    <text evidence="1">The sequence shown here is derived from an EMBL/GenBank/DDBJ whole genome shotgun (WGS) entry which is preliminary data.</text>
</comment>
<feature type="non-terminal residue" evidence="1">
    <location>
        <position position="59"/>
    </location>
</feature>
<dbReference type="EMBL" id="BPLQ01009478">
    <property type="protein sequence ID" value="GIY44219.1"/>
    <property type="molecule type" value="Genomic_DNA"/>
</dbReference>
<dbReference type="AlphaFoldDB" id="A0AAV4TEY0"/>
<evidence type="ECO:0000313" key="2">
    <source>
        <dbReference type="Proteomes" id="UP001054837"/>
    </source>
</evidence>
<protein>
    <submittedName>
        <fullName evidence="1">Uncharacterized protein</fullName>
    </submittedName>
</protein>